<evidence type="ECO:0000313" key="3">
    <source>
        <dbReference type="Proteomes" id="UP000054988"/>
    </source>
</evidence>
<evidence type="ECO:0000313" key="2">
    <source>
        <dbReference type="EMBL" id="KTB37502.1"/>
    </source>
</evidence>
<name>A0A0W0FMH0_MONRR</name>
<organism evidence="2 3">
    <name type="scientific">Moniliophthora roreri</name>
    <name type="common">Frosty pod rot fungus</name>
    <name type="synonym">Monilia roreri</name>
    <dbReference type="NCBI Taxonomy" id="221103"/>
    <lineage>
        <taxon>Eukaryota</taxon>
        <taxon>Fungi</taxon>
        <taxon>Dikarya</taxon>
        <taxon>Basidiomycota</taxon>
        <taxon>Agaricomycotina</taxon>
        <taxon>Agaricomycetes</taxon>
        <taxon>Agaricomycetidae</taxon>
        <taxon>Agaricales</taxon>
        <taxon>Marasmiineae</taxon>
        <taxon>Marasmiaceae</taxon>
        <taxon>Moniliophthora</taxon>
    </lineage>
</organism>
<dbReference type="EMBL" id="LATX01001845">
    <property type="protein sequence ID" value="KTB37502.1"/>
    <property type="molecule type" value="Genomic_DNA"/>
</dbReference>
<proteinExistence type="predicted"/>
<dbReference type="Proteomes" id="UP000054988">
    <property type="component" value="Unassembled WGS sequence"/>
</dbReference>
<accession>A0A0W0FMH0</accession>
<dbReference type="AlphaFoldDB" id="A0A0W0FMH0"/>
<gene>
    <name evidence="2" type="ORF">WG66_9923</name>
</gene>
<comment type="caution">
    <text evidence="2">The sequence shown here is derived from an EMBL/GenBank/DDBJ whole genome shotgun (WGS) entry which is preliminary data.</text>
</comment>
<feature type="region of interest" description="Disordered" evidence="1">
    <location>
        <begin position="1"/>
        <end position="25"/>
    </location>
</feature>
<reference evidence="2 3" key="1">
    <citation type="submission" date="2015-12" db="EMBL/GenBank/DDBJ databases">
        <title>Draft genome sequence of Moniliophthora roreri, the causal agent of frosty pod rot of cacao.</title>
        <authorList>
            <person name="Aime M.C."/>
            <person name="Diaz-Valderrama J.R."/>
            <person name="Kijpornyongpan T."/>
            <person name="Phillips-Mora W."/>
        </authorList>
    </citation>
    <scope>NUCLEOTIDE SEQUENCE [LARGE SCALE GENOMIC DNA]</scope>
    <source>
        <strain evidence="2 3">MCA 2952</strain>
    </source>
</reference>
<evidence type="ECO:0000256" key="1">
    <source>
        <dbReference type="SAM" id="MobiDB-lite"/>
    </source>
</evidence>
<protein>
    <submittedName>
        <fullName evidence="2">Uncharacterized protein</fullName>
    </submittedName>
</protein>
<sequence>MSGHFDEANDRKHTSADRHGNRLDI</sequence>